<dbReference type="GO" id="GO:0010833">
    <property type="term" value="P:telomere maintenance via telomere lengthening"/>
    <property type="evidence" value="ECO:0007669"/>
    <property type="project" value="TreeGrafter"/>
</dbReference>
<comment type="caution">
    <text evidence="9">The sequence shown here is derived from an EMBL/GenBank/DDBJ whole genome shotgun (WGS) entry which is preliminary data.</text>
</comment>
<proteinExistence type="inferred from homology"/>
<evidence type="ECO:0000256" key="7">
    <source>
        <dbReference type="ARBA" id="ARBA00023125"/>
    </source>
</evidence>
<dbReference type="GO" id="GO:0042162">
    <property type="term" value="F:telomeric DNA binding"/>
    <property type="evidence" value="ECO:0007669"/>
    <property type="project" value="TreeGrafter"/>
</dbReference>
<accession>A0A1Y1X4J4</accession>
<reference evidence="9 10" key="2">
    <citation type="submission" date="2016-08" db="EMBL/GenBank/DDBJ databases">
        <title>Pervasive Adenine N6-methylation of Active Genes in Fungi.</title>
        <authorList>
            <consortium name="DOE Joint Genome Institute"/>
            <person name="Mondo S.J."/>
            <person name="Dannebaum R.O."/>
            <person name="Kuo R.C."/>
            <person name="Labutti K."/>
            <person name="Haridas S."/>
            <person name="Kuo A."/>
            <person name="Salamov A."/>
            <person name="Ahrendt S.R."/>
            <person name="Lipzen A."/>
            <person name="Sullivan W."/>
            <person name="Andreopoulos W.B."/>
            <person name="Clum A."/>
            <person name="Lindquist E."/>
            <person name="Daum C."/>
            <person name="Ramamoorthy G.K."/>
            <person name="Gryganskyi A."/>
            <person name="Culley D."/>
            <person name="Magnuson J.K."/>
            <person name="James T.Y."/>
            <person name="O'Malley M.A."/>
            <person name="Stajich J.E."/>
            <person name="Spatafora J.W."/>
            <person name="Visel A."/>
            <person name="Grigoriev I.V."/>
        </authorList>
    </citation>
    <scope>NUCLEOTIDE SEQUENCE [LARGE SCALE GENOMIC DNA]</scope>
    <source>
        <strain evidence="9 10">S4</strain>
    </source>
</reference>
<evidence type="ECO:0000313" key="9">
    <source>
        <dbReference type="EMBL" id="ORX80622.1"/>
    </source>
</evidence>
<dbReference type="EMBL" id="MCFG01000140">
    <property type="protein sequence ID" value="ORX80622.1"/>
    <property type="molecule type" value="Genomic_DNA"/>
</dbReference>
<evidence type="ECO:0000256" key="6">
    <source>
        <dbReference type="ARBA" id="ARBA00022895"/>
    </source>
</evidence>
<sequence length="1385" mass="163712">MNFASYKVLLLKELFHFLYKNHSKKKFVNCVYSNSEKKNVLIGFLDIRKNNNTIPCFCFNDSTAVIKCQLLYFNECWLSNVLYTDKWTLIQYDKDNYYLEIQSFSILNTNINLMEKYKSIYDNILNLVLRRNLIEIKLIKEENHEKILKEFEVLIFPLIKDTFLTNTYSKSFKNGITIIGSINSKSSLQLMKNGNLIIYFFFIELTIESSKTNSDFLTTFIIFQTQNFNEILIYYHLLLVKKSYIFQNLFLHTMKLPSQNDILMKKIFQFDFKKSHMGKFQISNSNNLVRNNQDSLLDNSNENVIDLTQDDLDDNFKENETSQKKKYLNFPFFHCNKTITYIGFITKIINRNYAIYEIDNQYLLSLSHYPIDIQFCSLRPGTEILFHNVHIYFFKTLNKVKLCFIACKHSTVELKSFSKNLSLDNLKSSILYKKDVSMYNSIDILYKVYIKEWLKYYLYPAEYTNFINPLNYLSEQILSCCGYKYFNRQDSINEILYHKDFCDLSVQKYLFPYFIDIKTILNNDYLFSFLINKLNLLNEEYESFSFTQDDLHLSNSWIIGFLDTTSTGKFRIHDKNSFIFLHIVENENNIDEQYTLTIDNLNKPILIKRFKIFIDFFNNDQKLSTYSYSFSSSSFSHSSLSLSFSLKKSISKDDNKETQDFFSLKKLSFLNYFSCKASNKYKSDDDNEFLNHFKIYLFVESKDIIVLNEEEEKDKKNSLLNSSHYYNSNYINMIKNQTSLCINNDIKDNSSMIPNFSELYGIIISIHKLFEFPSSNKNNNKYLSFYTIKKLHNKVIELSSNALKVYPLLKINKYYKININNNISNIQKEDIMLLNKTDLEHINLFIYSKEFNLDRFNKYIISSEERKKEKYNFIQPPSTIQYPIILLESALPEKYLHLLGNHDLNCNITNIYHIPIKNLIYNDRNQCTPLIDIQSYYPFTDSLIKNDDQCINLKPFNLSVHNHNNLLNVSDVLNNIIKSDNKNCNKNILSFIGVIVDIHISCNDRSLKKKYLNNLENKLFLKNIGLGNYFKTLILEVRDIYTPDIIKVFLNLDGVEYPFGLYIGHIIRFDKILLNISTSSGRYLEPIFCENLMNTKITCYSDQIDYILNFNLNSLNSKPIKTFQEEFHQPVISPDKISDSLLQNLKREYLIDYYNINEPQFTYSKFICEIKEILEIYFIHKCRLCNTETCDGKCPNQHCFTQNHSINSKSKSNSQRKRKKNENPFIQQEFVKKKFFSNLKKPCDYCNNGIIEARIKCIIEDGTAIANFEIENVEAAYNLLQIRKKYKNSCNNSKIFISQEEFEKYICCKGIIYLSKNNKSNETKNKQAKSNYMNINIINDKHISDKIQSLLTLPSLLRQIIIYGKRIEELNYSKVIFDMMNNITI</sequence>
<dbReference type="STRING" id="1754192.A0A1Y1X4J4"/>
<dbReference type="InterPro" id="IPR029156">
    <property type="entry name" value="CTC1"/>
</dbReference>
<dbReference type="GO" id="GO:1990879">
    <property type="term" value="C:CST complex"/>
    <property type="evidence" value="ECO:0007669"/>
    <property type="project" value="TreeGrafter"/>
</dbReference>
<evidence type="ECO:0000256" key="3">
    <source>
        <dbReference type="ARBA" id="ARBA00006332"/>
    </source>
</evidence>
<evidence type="ECO:0000256" key="8">
    <source>
        <dbReference type="ARBA" id="ARBA00023242"/>
    </source>
</evidence>
<keyword evidence="6" id="KW-0779">Telomere</keyword>
<dbReference type="Pfam" id="PF15489">
    <property type="entry name" value="CTC1"/>
    <property type="match status" value="1"/>
</dbReference>
<evidence type="ECO:0000313" key="10">
    <source>
        <dbReference type="Proteomes" id="UP000193944"/>
    </source>
</evidence>
<comment type="subcellular location">
    <subcellularLocation>
        <location evidence="2">Chromosome</location>
        <location evidence="2">Telomere</location>
    </subcellularLocation>
    <subcellularLocation>
        <location evidence="1">Nucleus</location>
    </subcellularLocation>
</comment>
<evidence type="ECO:0000256" key="4">
    <source>
        <dbReference type="ARBA" id="ARBA00016175"/>
    </source>
</evidence>
<evidence type="ECO:0000256" key="1">
    <source>
        <dbReference type="ARBA" id="ARBA00004123"/>
    </source>
</evidence>
<dbReference type="OrthoDB" id="2148116at2759"/>
<dbReference type="PANTHER" id="PTHR14865">
    <property type="entry name" value="CST COMPLEX SUBUNIT CTC1"/>
    <property type="match status" value="1"/>
</dbReference>
<dbReference type="GO" id="GO:0003697">
    <property type="term" value="F:single-stranded DNA binding"/>
    <property type="evidence" value="ECO:0007669"/>
    <property type="project" value="InterPro"/>
</dbReference>
<evidence type="ECO:0000256" key="5">
    <source>
        <dbReference type="ARBA" id="ARBA00022454"/>
    </source>
</evidence>
<keyword evidence="8" id="KW-0539">Nucleus</keyword>
<keyword evidence="7" id="KW-0238">DNA-binding</keyword>
<dbReference type="InterPro" id="IPR042617">
    <property type="entry name" value="CTC1-like"/>
</dbReference>
<comment type="similarity">
    <text evidence="3">Belongs to the CTC1 family.</text>
</comment>
<organism evidence="9 10">
    <name type="scientific">Anaeromyces robustus</name>
    <dbReference type="NCBI Taxonomy" id="1754192"/>
    <lineage>
        <taxon>Eukaryota</taxon>
        <taxon>Fungi</taxon>
        <taxon>Fungi incertae sedis</taxon>
        <taxon>Chytridiomycota</taxon>
        <taxon>Chytridiomycota incertae sedis</taxon>
        <taxon>Neocallimastigomycetes</taxon>
        <taxon>Neocallimastigales</taxon>
        <taxon>Neocallimastigaceae</taxon>
        <taxon>Anaeromyces</taxon>
    </lineage>
</organism>
<reference evidence="9 10" key="1">
    <citation type="submission" date="2016-08" db="EMBL/GenBank/DDBJ databases">
        <title>A Parts List for Fungal Cellulosomes Revealed by Comparative Genomics.</title>
        <authorList>
            <consortium name="DOE Joint Genome Institute"/>
            <person name="Haitjema C.H."/>
            <person name="Gilmore S.P."/>
            <person name="Henske J.K."/>
            <person name="Solomon K.V."/>
            <person name="De Groot R."/>
            <person name="Kuo A."/>
            <person name="Mondo S.J."/>
            <person name="Salamov A.A."/>
            <person name="Labutti K."/>
            <person name="Zhao Z."/>
            <person name="Chiniquy J."/>
            <person name="Barry K."/>
            <person name="Brewer H.M."/>
            <person name="Purvine S.O."/>
            <person name="Wright A.T."/>
            <person name="Boxma B."/>
            <person name="Van Alen T."/>
            <person name="Hackstein J.H."/>
            <person name="Baker S.E."/>
            <person name="Grigoriev I.V."/>
            <person name="O'Malley M.A."/>
        </authorList>
    </citation>
    <scope>NUCLEOTIDE SEQUENCE [LARGE SCALE GENOMIC DNA]</scope>
    <source>
        <strain evidence="9 10">S4</strain>
    </source>
</reference>
<dbReference type="GO" id="GO:0045740">
    <property type="term" value="P:positive regulation of DNA replication"/>
    <property type="evidence" value="ECO:0007669"/>
    <property type="project" value="TreeGrafter"/>
</dbReference>
<name>A0A1Y1X4J4_9FUNG</name>
<dbReference type="PANTHER" id="PTHR14865:SF2">
    <property type="entry name" value="CST COMPLEX SUBUNIT CTC1"/>
    <property type="match status" value="1"/>
</dbReference>
<evidence type="ECO:0000256" key="2">
    <source>
        <dbReference type="ARBA" id="ARBA00004574"/>
    </source>
</evidence>
<protein>
    <recommendedName>
        <fullName evidence="4">CST complex subunit CTC1</fullName>
    </recommendedName>
</protein>
<dbReference type="Proteomes" id="UP000193944">
    <property type="component" value="Unassembled WGS sequence"/>
</dbReference>
<gene>
    <name evidence="9" type="ORF">BCR32DRAFT_245502</name>
</gene>
<keyword evidence="10" id="KW-1185">Reference proteome</keyword>
<keyword evidence="5" id="KW-0158">Chromosome</keyword>